<evidence type="ECO:0000313" key="1">
    <source>
        <dbReference type="EMBL" id="ANE81580.1"/>
    </source>
</evidence>
<evidence type="ECO:0000313" key="2">
    <source>
        <dbReference type="Proteomes" id="UP000077143"/>
    </source>
</evidence>
<organism evidence="1 2">
    <name type="scientific">Mycobacterium adipatum</name>
    <dbReference type="NCBI Taxonomy" id="1682113"/>
    <lineage>
        <taxon>Bacteria</taxon>
        <taxon>Bacillati</taxon>
        <taxon>Actinomycetota</taxon>
        <taxon>Actinomycetes</taxon>
        <taxon>Mycobacteriales</taxon>
        <taxon>Mycobacteriaceae</taxon>
        <taxon>Mycobacterium</taxon>
    </lineage>
</organism>
<name>A0A172URN1_9MYCO</name>
<gene>
    <name evidence="1" type="ORF">A7U43_21855</name>
</gene>
<dbReference type="AlphaFoldDB" id="A0A172URN1"/>
<dbReference type="KEGG" id="madi:A7U43_21855"/>
<sequence length="505" mass="55041">MAGHLFVLRGDLVRLKCSAILIPCDTNWELTNHWKALLQIDKFDESPWGLRLRARPADARFVDLADHAGRRIRMVPTANDAVLDPHWVAEGVAAAIRDFAIGLETVSGRIKPLVALPLVGTGAGGFEHRRGALIAALLPALQRVARDTDIDVALVLYHERDHTAVQALRSENDWSEFAKEQLNVADTLGRRAAKQELALFLGSGISVPLGLPDWKGLLTELNGAELENYSAADAPKIAQQLADKLGAAHLHRVVADRTAISDVSPAHLLLAGLGVRQNVTTNYDLAYESALSGTLGTDGFQTLARQLADQSKTWLLKMHGDARRPDSIVLTTDDYTHLESELRAVLAVVETLLLTSHLLFVGYSMEDDDFSAAADRVRRIRALAEAPSGDDFATVLALHPGSVKPQPGLKTISMLDSADTLAAARKLEIFLDRISWAAARADQRSHAHLLDPHYDDLFADDPADTRLRELLATLVSLGPDDPARNSSAWERVESLLKDLGADPRP</sequence>
<dbReference type="Proteomes" id="UP000077143">
    <property type="component" value="Chromosome"/>
</dbReference>
<dbReference type="EMBL" id="CP015596">
    <property type="protein sequence ID" value="ANE81580.1"/>
    <property type="molecule type" value="Genomic_DNA"/>
</dbReference>
<dbReference type="STRING" id="1682113.A7U43_21855"/>
<proteinExistence type="predicted"/>
<dbReference type="SUPFAM" id="SSF52467">
    <property type="entry name" value="DHS-like NAD/FAD-binding domain"/>
    <property type="match status" value="1"/>
</dbReference>
<dbReference type="Pfam" id="PF13289">
    <property type="entry name" value="SIR2_2"/>
    <property type="match status" value="1"/>
</dbReference>
<dbReference type="InterPro" id="IPR029035">
    <property type="entry name" value="DHS-like_NAD/FAD-binding_dom"/>
</dbReference>
<protein>
    <submittedName>
        <fullName evidence="1">Uncharacterized protein</fullName>
    </submittedName>
</protein>
<dbReference type="OrthoDB" id="5241047at2"/>
<reference evidence="1 2" key="1">
    <citation type="submission" date="2016-05" db="EMBL/GenBank/DDBJ databases">
        <title>Complete genome sequence of a phthalic acid esters degrading Mycobacterium sp. YC-RL4.</title>
        <authorList>
            <person name="Ren L."/>
            <person name="Fan S."/>
            <person name="Ruth N."/>
            <person name="Jia Y."/>
            <person name="Wang J."/>
            <person name="Qiao C."/>
        </authorList>
    </citation>
    <scope>NUCLEOTIDE SEQUENCE [LARGE SCALE GENOMIC DNA]</scope>
    <source>
        <strain evidence="1 2">YC-RL4</strain>
    </source>
</reference>
<accession>A0A172URN1</accession>
<keyword evidence="2" id="KW-1185">Reference proteome</keyword>